<evidence type="ECO:0000313" key="2">
    <source>
        <dbReference type="EMBL" id="KYQ59707.1"/>
    </source>
</evidence>
<feature type="compositionally biased region" description="Basic and acidic residues" evidence="1">
    <location>
        <begin position="1"/>
        <end position="10"/>
    </location>
</feature>
<feature type="region of interest" description="Disordered" evidence="1">
    <location>
        <begin position="1"/>
        <end position="45"/>
    </location>
</feature>
<evidence type="ECO:0000256" key="1">
    <source>
        <dbReference type="SAM" id="MobiDB-lite"/>
    </source>
</evidence>
<feature type="compositionally biased region" description="Basic and acidic residues" evidence="1">
    <location>
        <begin position="23"/>
        <end position="35"/>
    </location>
</feature>
<keyword evidence="3" id="KW-1185">Reference proteome</keyword>
<protein>
    <submittedName>
        <fullName evidence="2">Uncharacterized protein</fullName>
    </submittedName>
</protein>
<organism evidence="2 3">
    <name type="scientific">Mycetomoellerius zeteki</name>
    <dbReference type="NCBI Taxonomy" id="64791"/>
    <lineage>
        <taxon>Eukaryota</taxon>
        <taxon>Metazoa</taxon>
        <taxon>Ecdysozoa</taxon>
        <taxon>Arthropoda</taxon>
        <taxon>Hexapoda</taxon>
        <taxon>Insecta</taxon>
        <taxon>Pterygota</taxon>
        <taxon>Neoptera</taxon>
        <taxon>Endopterygota</taxon>
        <taxon>Hymenoptera</taxon>
        <taxon>Apocrita</taxon>
        <taxon>Aculeata</taxon>
        <taxon>Formicoidea</taxon>
        <taxon>Formicidae</taxon>
        <taxon>Myrmicinae</taxon>
        <taxon>Mycetomoellerius</taxon>
    </lineage>
</organism>
<reference evidence="2 3" key="1">
    <citation type="submission" date="2015-09" db="EMBL/GenBank/DDBJ databases">
        <title>Trachymyrmex zeteki WGS genome.</title>
        <authorList>
            <person name="Nygaard S."/>
            <person name="Hu H."/>
            <person name="Boomsma J."/>
            <person name="Zhang G."/>
        </authorList>
    </citation>
    <scope>NUCLEOTIDE SEQUENCE [LARGE SCALE GENOMIC DNA]</scope>
    <source>
        <strain evidence="2">Tzet28-1</strain>
        <tissue evidence="2">Whole body</tissue>
    </source>
</reference>
<evidence type="ECO:0000313" key="3">
    <source>
        <dbReference type="Proteomes" id="UP000075809"/>
    </source>
</evidence>
<name>A0A151XH72_9HYME</name>
<gene>
    <name evidence="2" type="ORF">ALC60_01373</name>
</gene>
<proteinExistence type="predicted"/>
<dbReference type="Proteomes" id="UP000075809">
    <property type="component" value="Unassembled WGS sequence"/>
</dbReference>
<sequence length="86" mass="9809">MYRVSPRDVESSQLFSTIRTRHHSSEERDTDRERAAGPAAPSTRYDGVLTSRLSLTELTECVTRYGHTPFPITALLRSQYDAHTVR</sequence>
<accession>A0A151XH72</accession>
<dbReference type="EMBL" id="KQ982138">
    <property type="protein sequence ID" value="KYQ59707.1"/>
    <property type="molecule type" value="Genomic_DNA"/>
</dbReference>
<dbReference type="AlphaFoldDB" id="A0A151XH72"/>